<dbReference type="InterPro" id="IPR005025">
    <property type="entry name" value="FMN_Rdtase-like_dom"/>
</dbReference>
<accession>A0A1V8RUL7</accession>
<protein>
    <submittedName>
        <fullName evidence="2">FMN reductase</fullName>
    </submittedName>
</protein>
<dbReference type="AlphaFoldDB" id="A0A1V8RUL7"/>
<evidence type="ECO:0000313" key="3">
    <source>
        <dbReference type="Proteomes" id="UP000191905"/>
    </source>
</evidence>
<dbReference type="OrthoDB" id="9812295at2"/>
<dbReference type="Pfam" id="PF03358">
    <property type="entry name" value="FMN_red"/>
    <property type="match status" value="1"/>
</dbReference>
<evidence type="ECO:0000259" key="1">
    <source>
        <dbReference type="Pfam" id="PF03358"/>
    </source>
</evidence>
<dbReference type="GO" id="GO:0016491">
    <property type="term" value="F:oxidoreductase activity"/>
    <property type="evidence" value="ECO:0007669"/>
    <property type="project" value="InterPro"/>
</dbReference>
<evidence type="ECO:0000313" key="2">
    <source>
        <dbReference type="EMBL" id="OQM76890.1"/>
    </source>
</evidence>
<gene>
    <name evidence="2" type="ORF">BFN67_11890</name>
</gene>
<reference evidence="2 3" key="1">
    <citation type="journal article" date="2016" name="Int. J. Syst. Evol. Microbiol.">
        <title>Pseudaminobacter manganicus sp. nov., isolated from sludge of a manganese mine.</title>
        <authorList>
            <person name="Li J."/>
            <person name="Huang J."/>
            <person name="Liao S."/>
            <person name="Wang G."/>
        </authorList>
    </citation>
    <scope>NUCLEOTIDE SEQUENCE [LARGE SCALE GENOMIC DNA]</scope>
    <source>
        <strain evidence="2 3">JH-7</strain>
    </source>
</reference>
<dbReference type="InterPro" id="IPR050712">
    <property type="entry name" value="NAD(P)H-dep_reductase"/>
</dbReference>
<dbReference type="STRING" id="1873176.BFN67_11890"/>
<dbReference type="Proteomes" id="UP000191905">
    <property type="component" value="Unassembled WGS sequence"/>
</dbReference>
<dbReference type="PANTHER" id="PTHR30543:SF21">
    <property type="entry name" value="NAD(P)H-DEPENDENT FMN REDUCTASE LOT6"/>
    <property type="match status" value="1"/>
</dbReference>
<sequence length="201" mass="21837">MSKLRIAIVLGSTRTVRFADKPAEWIAGIARQHAGVEVEIIDLRDFQLPFFEEVASSLWAPSQSEVAQRWQKTVAGFDGFIFTAAEYTHGPTAVLKNALDYAYTEWNKKPAGFVGYGGVGAARAIEQLRLHAVELQMAPVRSAVHIAWADYLAAKEGGKALGDFEHLNQAGQALVSDVVWWAAALKAAREAEAVEGEVKAA</sequence>
<dbReference type="InterPro" id="IPR029039">
    <property type="entry name" value="Flavoprotein-like_sf"/>
</dbReference>
<dbReference type="GO" id="GO:0010181">
    <property type="term" value="F:FMN binding"/>
    <property type="evidence" value="ECO:0007669"/>
    <property type="project" value="TreeGrafter"/>
</dbReference>
<proteinExistence type="predicted"/>
<feature type="domain" description="NADPH-dependent FMN reductase-like" evidence="1">
    <location>
        <begin position="5"/>
        <end position="146"/>
    </location>
</feature>
<keyword evidence="3" id="KW-1185">Reference proteome</keyword>
<name>A0A1V8RUL7_9HYPH</name>
<dbReference type="EMBL" id="MDET01000004">
    <property type="protein sequence ID" value="OQM76890.1"/>
    <property type="molecule type" value="Genomic_DNA"/>
</dbReference>
<dbReference type="PANTHER" id="PTHR30543">
    <property type="entry name" value="CHROMATE REDUCTASE"/>
    <property type="match status" value="1"/>
</dbReference>
<dbReference type="Gene3D" id="3.40.50.360">
    <property type="match status" value="1"/>
</dbReference>
<comment type="caution">
    <text evidence="2">The sequence shown here is derived from an EMBL/GenBank/DDBJ whole genome shotgun (WGS) entry which is preliminary data.</text>
</comment>
<dbReference type="SUPFAM" id="SSF52218">
    <property type="entry name" value="Flavoproteins"/>
    <property type="match status" value="1"/>
</dbReference>
<dbReference type="RefSeq" id="WP_080918313.1">
    <property type="nucleotide sequence ID" value="NZ_MDET01000004.1"/>
</dbReference>
<dbReference type="GO" id="GO:0005829">
    <property type="term" value="C:cytosol"/>
    <property type="evidence" value="ECO:0007669"/>
    <property type="project" value="TreeGrafter"/>
</dbReference>
<organism evidence="2 3">
    <name type="scientific">Manganibacter manganicus</name>
    <dbReference type="NCBI Taxonomy" id="1873176"/>
    <lineage>
        <taxon>Bacteria</taxon>
        <taxon>Pseudomonadati</taxon>
        <taxon>Pseudomonadota</taxon>
        <taxon>Alphaproteobacteria</taxon>
        <taxon>Hyphomicrobiales</taxon>
        <taxon>Phyllobacteriaceae</taxon>
        <taxon>Manganibacter</taxon>
    </lineage>
</organism>